<dbReference type="GO" id="GO:0004653">
    <property type="term" value="F:polypeptide N-acetylgalactosaminyltransferase activity"/>
    <property type="evidence" value="ECO:0007669"/>
    <property type="project" value="TreeGrafter"/>
</dbReference>
<dbReference type="EMBL" id="SRMA01024125">
    <property type="protein sequence ID" value="TRZ01283.1"/>
    <property type="molecule type" value="Genomic_DNA"/>
</dbReference>
<dbReference type="InterPro" id="IPR001173">
    <property type="entry name" value="Glyco_trans_2-like"/>
</dbReference>
<comment type="pathway">
    <text evidence="11">Protein modification; protein glycosylation.</text>
</comment>
<evidence type="ECO:0000256" key="10">
    <source>
        <dbReference type="ARBA" id="ARBA00037847"/>
    </source>
</evidence>
<keyword evidence="9 11" id="KW-0464">Manganese</keyword>
<dbReference type="FunFam" id="3.90.550.10:FF:000192">
    <property type="entry name" value="Polypeptide N-acetylgalactosaminyltransferase 9"/>
    <property type="match status" value="1"/>
</dbReference>
<comment type="similarity">
    <text evidence="3 11">Belongs to the glycosyltransferase 2 family. GalNAc-T subfamily.</text>
</comment>
<dbReference type="InterPro" id="IPR045885">
    <property type="entry name" value="GalNAc-T"/>
</dbReference>
<dbReference type="UniPathway" id="UPA00378"/>
<comment type="cofactor">
    <cofactor evidence="1 11">
        <name>Mn(2+)</name>
        <dbReference type="ChEBI" id="CHEBI:29035"/>
    </cofactor>
</comment>
<keyword evidence="11" id="KW-0808">Transferase</keyword>
<evidence type="ECO:0000256" key="11">
    <source>
        <dbReference type="RuleBase" id="RU361242"/>
    </source>
</evidence>
<keyword evidence="7" id="KW-0472">Membrane</keyword>
<dbReference type="Proteomes" id="UP000316079">
    <property type="component" value="Unassembled WGS sequence"/>
</dbReference>
<proteinExistence type="inferred from homology"/>
<evidence type="ECO:0000259" key="12">
    <source>
        <dbReference type="Pfam" id="PF00535"/>
    </source>
</evidence>
<dbReference type="OrthoDB" id="275457at2759"/>
<evidence type="ECO:0000313" key="14">
    <source>
        <dbReference type="Proteomes" id="UP000316079"/>
    </source>
</evidence>
<keyword evidence="8 11" id="KW-1015">Disulfide bond</keyword>
<evidence type="ECO:0000256" key="4">
    <source>
        <dbReference type="ARBA" id="ARBA00022692"/>
    </source>
</evidence>
<dbReference type="Pfam" id="PF00535">
    <property type="entry name" value="Glycos_transf_2"/>
    <property type="match status" value="1"/>
</dbReference>
<comment type="caution">
    <text evidence="13">The sequence shown here is derived from an EMBL/GenBank/DDBJ whole genome shotgun (WGS) entry which is preliminary data.</text>
</comment>
<dbReference type="PANTHER" id="PTHR11675">
    <property type="entry name" value="N-ACETYLGALACTOSAMINYLTRANSFERASE"/>
    <property type="match status" value="1"/>
</dbReference>
<keyword evidence="11" id="KW-0333">Golgi apparatus</keyword>
<evidence type="ECO:0000256" key="2">
    <source>
        <dbReference type="ARBA" id="ARBA00004606"/>
    </source>
</evidence>
<dbReference type="CDD" id="cd02510">
    <property type="entry name" value="pp-GalNAc-T"/>
    <property type="match status" value="1"/>
</dbReference>
<name>A0A553RGG9_9TELE</name>
<keyword evidence="11" id="KW-0430">Lectin</keyword>
<protein>
    <recommendedName>
        <fullName evidence="11">Polypeptide N-acetylgalactosaminyltransferase</fullName>
        <ecNumber evidence="11">2.4.1.-</ecNumber>
    </recommendedName>
    <alternativeName>
        <fullName evidence="11">Protein-UDP acetylgalactosaminyltransferase</fullName>
    </alternativeName>
</protein>
<dbReference type="InterPro" id="IPR029044">
    <property type="entry name" value="Nucleotide-diphossugar_trans"/>
</dbReference>
<dbReference type="GO" id="GO:0006493">
    <property type="term" value="P:protein O-linked glycosylation"/>
    <property type="evidence" value="ECO:0007669"/>
    <property type="project" value="TreeGrafter"/>
</dbReference>
<dbReference type="InterPro" id="IPR035992">
    <property type="entry name" value="Ricin_B-like_lectins"/>
</dbReference>
<reference evidence="13 14" key="1">
    <citation type="journal article" date="2019" name="Sci. Data">
        <title>Hybrid genome assembly and annotation of Danionella translucida.</title>
        <authorList>
            <person name="Kadobianskyi M."/>
            <person name="Schulze L."/>
            <person name="Schuelke M."/>
            <person name="Judkewitz B."/>
        </authorList>
    </citation>
    <scope>NUCLEOTIDE SEQUENCE [LARGE SCALE GENOMIC DNA]</scope>
    <source>
        <strain evidence="13 14">Bolton</strain>
    </source>
</reference>
<keyword evidence="5" id="KW-0735">Signal-anchor</keyword>
<dbReference type="STRING" id="623744.A0A553RGG9"/>
<comment type="subcellular location">
    <subcellularLocation>
        <location evidence="10">Endomembrane system</location>
        <topology evidence="10">Single-pass membrane protein</topology>
    </subcellularLocation>
    <subcellularLocation>
        <location evidence="11">Golgi apparatus membrane</location>
        <topology evidence="11">Single-pass type II membrane protein</topology>
    </subcellularLocation>
    <subcellularLocation>
        <location evidence="2">Membrane</location>
        <topology evidence="2">Single-pass type II membrane protein</topology>
    </subcellularLocation>
</comment>
<keyword evidence="6" id="KW-1133">Transmembrane helix</keyword>
<accession>A0A553RGG9</accession>
<keyword evidence="4" id="KW-0812">Transmembrane</keyword>
<evidence type="ECO:0000256" key="3">
    <source>
        <dbReference type="ARBA" id="ARBA00005680"/>
    </source>
</evidence>
<evidence type="ECO:0000256" key="9">
    <source>
        <dbReference type="ARBA" id="ARBA00023211"/>
    </source>
</evidence>
<evidence type="ECO:0000256" key="5">
    <source>
        <dbReference type="ARBA" id="ARBA00022968"/>
    </source>
</evidence>
<keyword evidence="11" id="KW-0328">Glycosyltransferase</keyword>
<dbReference type="GO" id="GO:0000139">
    <property type="term" value="C:Golgi membrane"/>
    <property type="evidence" value="ECO:0007669"/>
    <property type="project" value="UniProtKB-SubCell"/>
</dbReference>
<dbReference type="AlphaFoldDB" id="A0A553RGG9"/>
<feature type="domain" description="Glycosyltransferase 2-like" evidence="12">
    <location>
        <begin position="198"/>
        <end position="274"/>
    </location>
</feature>
<dbReference type="Gene3D" id="2.80.10.50">
    <property type="match status" value="1"/>
</dbReference>
<dbReference type="SUPFAM" id="SSF53448">
    <property type="entry name" value="Nucleotide-diphospho-sugar transferases"/>
    <property type="match status" value="1"/>
</dbReference>
<keyword evidence="14" id="KW-1185">Reference proteome</keyword>
<dbReference type="Gene3D" id="3.90.550.10">
    <property type="entry name" value="Spore Coat Polysaccharide Biosynthesis Protein SpsA, Chain A"/>
    <property type="match status" value="1"/>
</dbReference>
<evidence type="ECO:0000313" key="13">
    <source>
        <dbReference type="EMBL" id="TRZ01283.1"/>
    </source>
</evidence>
<evidence type="ECO:0000256" key="1">
    <source>
        <dbReference type="ARBA" id="ARBA00001936"/>
    </source>
</evidence>
<dbReference type="SUPFAM" id="SSF50370">
    <property type="entry name" value="Ricin B-like lectins"/>
    <property type="match status" value="1"/>
</dbReference>
<evidence type="ECO:0000256" key="7">
    <source>
        <dbReference type="ARBA" id="ARBA00023136"/>
    </source>
</evidence>
<dbReference type="GO" id="GO:0030246">
    <property type="term" value="F:carbohydrate binding"/>
    <property type="evidence" value="ECO:0007669"/>
    <property type="project" value="UniProtKB-KW"/>
</dbReference>
<sequence>MCTVRWKINTNRKMLHQVKQNFSLLSGHLHQMEARLLAVEERNLKVMKPSKKLFQNSNLFKRWKVDLSEEDQRKAEHLFEKYGYNAFLSDQLPLDRELQDTRDPRCIGREYPVNLPSISVILIYLDEALSVLQRAIWSIISRTPAHLLKEIILVDDHSTNGRSLSNSPMRLLCSTLGCNSDFISSTEDLKMQLNDFITSVNEQHPGLVKMVTHPEQKGLSQARISGWKVAVGDVVAILDAHIEVHVEWAEPLLERIKADRTLVLSPVFDKINYYDMEVTKYFASANGFDWALWCMYVLFPQDWYIRKDPSLPGKSPSVMGILVADRLFFGEIGALDEGMEVYGGENVELGIRVWLCGGSIEVIPCSKIAHIERAHKPYIHDLSKAMRRNSLRVAEVWMDEYKKNVHIAWGLPLQNHGIDIGDVSERKKLRERLKCKPFKWYLDNVYTELNPLDDLLAYGAIFYYTASGEIYIGPLQSLLHARNRCLVDPGSGRFPEFSWCSDKEKPNNMYWDFKQGQAIQNRGTKRCLQISSEPTKIFVEECRDQHWRIQNLIKDF</sequence>
<dbReference type="PANTHER" id="PTHR11675:SF50">
    <property type="entry name" value="POLYPEPTIDE N-ACETYLGALACTOSAMINYLTRANSFERASE 8-RELATED"/>
    <property type="match status" value="1"/>
</dbReference>
<gene>
    <name evidence="13" type="ORF">DNTS_001493</name>
</gene>
<dbReference type="EC" id="2.4.1.-" evidence="11"/>
<evidence type="ECO:0000256" key="6">
    <source>
        <dbReference type="ARBA" id="ARBA00022989"/>
    </source>
</evidence>
<organism evidence="13 14">
    <name type="scientific">Danionella cerebrum</name>
    <dbReference type="NCBI Taxonomy" id="2873325"/>
    <lineage>
        <taxon>Eukaryota</taxon>
        <taxon>Metazoa</taxon>
        <taxon>Chordata</taxon>
        <taxon>Craniata</taxon>
        <taxon>Vertebrata</taxon>
        <taxon>Euteleostomi</taxon>
        <taxon>Actinopterygii</taxon>
        <taxon>Neopterygii</taxon>
        <taxon>Teleostei</taxon>
        <taxon>Ostariophysi</taxon>
        <taxon>Cypriniformes</taxon>
        <taxon>Danionidae</taxon>
        <taxon>Danioninae</taxon>
        <taxon>Danionella</taxon>
    </lineage>
</organism>
<evidence type="ECO:0000256" key="8">
    <source>
        <dbReference type="ARBA" id="ARBA00023157"/>
    </source>
</evidence>